<protein>
    <submittedName>
        <fullName evidence="1">Uncharacterized protein</fullName>
    </submittedName>
</protein>
<evidence type="ECO:0000313" key="2">
    <source>
        <dbReference type="Proteomes" id="UP001499930"/>
    </source>
</evidence>
<gene>
    <name evidence="1" type="ORF">GCM10017559_33070</name>
</gene>
<dbReference type="Proteomes" id="UP001499930">
    <property type="component" value="Unassembled WGS sequence"/>
</dbReference>
<dbReference type="EMBL" id="BAAAWD010000007">
    <property type="protein sequence ID" value="GAA3008158.1"/>
    <property type="molecule type" value="Genomic_DNA"/>
</dbReference>
<accession>A0ABN3XY52</accession>
<organism evidence="1 2">
    <name type="scientific">Streptosporangium longisporum</name>
    <dbReference type="NCBI Taxonomy" id="46187"/>
    <lineage>
        <taxon>Bacteria</taxon>
        <taxon>Bacillati</taxon>
        <taxon>Actinomycetota</taxon>
        <taxon>Actinomycetes</taxon>
        <taxon>Streptosporangiales</taxon>
        <taxon>Streptosporangiaceae</taxon>
        <taxon>Streptosporangium</taxon>
    </lineage>
</organism>
<comment type="caution">
    <text evidence="1">The sequence shown here is derived from an EMBL/GenBank/DDBJ whole genome shotgun (WGS) entry which is preliminary data.</text>
</comment>
<sequence length="74" mass="8682">MSITREFAYASPSRPADAECVWYRSKGDLYDLIRTGSDGEFRYHAFHARDGRYLQAFASWEDGLEWIRERVGDE</sequence>
<keyword evidence="2" id="KW-1185">Reference proteome</keyword>
<proteinExistence type="predicted"/>
<evidence type="ECO:0000313" key="1">
    <source>
        <dbReference type="EMBL" id="GAA3008158.1"/>
    </source>
</evidence>
<reference evidence="1 2" key="1">
    <citation type="journal article" date="2019" name="Int. J. Syst. Evol. Microbiol.">
        <title>The Global Catalogue of Microorganisms (GCM) 10K type strain sequencing project: providing services to taxonomists for standard genome sequencing and annotation.</title>
        <authorList>
            <consortium name="The Broad Institute Genomics Platform"/>
            <consortium name="The Broad Institute Genome Sequencing Center for Infectious Disease"/>
            <person name="Wu L."/>
            <person name="Ma J."/>
        </authorList>
    </citation>
    <scope>NUCLEOTIDE SEQUENCE [LARGE SCALE GENOMIC DNA]</scope>
    <source>
        <strain evidence="1 2">JCM 3106</strain>
    </source>
</reference>
<name>A0ABN3XY52_9ACTN</name>
<dbReference type="RefSeq" id="WP_344895312.1">
    <property type="nucleotide sequence ID" value="NZ_BAAAWD010000007.1"/>
</dbReference>